<sequence length="592" mass="63965">MRTSYTPRPAAGFAAIARDWAAALDSSGSLPVSVSAAATALALELHGMDRLVAAESWSGFEAERLGRRLAESPFDRMPSMLTETVEAFAAAEPVGPDSAAPSSRWWAVCAHVLTGYADAIRERALDDQEALLAANIAVREREIEALQTTLEDRATHDPLTGLINRTAFDERLAARDPDDDQTLSVLVVDLDEFKWINGSYGHVVADQVLRATAARLTQTVPADAQVARYGGDEFAIATALGREASDLLAQAVVDALAAPFEMSVGSVTIDASVGIATTGGEISLDATDLIHHANRGLAAAKAAGGRRFVRDDMLSEGEHVRYRGDLRHRLEVSTALRHAAGDGSLELHYQPIVETATGRVVAFEALLRWRYHGILRRPAFFMDIAENSAMIIDIGNWVIDTAVAEVAQLRSEIPGGDVAVSINVSARQLRDRDLGARFAAALEKHDLPASSLWIELTETALIADEENAAEVLSTLADLGLRLSLDDFGVGYSALSNLSNFPITIVKIDKSFVMALRGSDQDVERRRRVMIGSIQAMATALGIDTVAEGVEDLDLHHRIQAIGCTYSQGWFHGIPQPRERAFEWFRRGTPGAT</sequence>
<evidence type="ECO:0000313" key="4">
    <source>
        <dbReference type="Proteomes" id="UP001500635"/>
    </source>
</evidence>
<dbReference type="PANTHER" id="PTHR33121:SF79">
    <property type="entry name" value="CYCLIC DI-GMP PHOSPHODIESTERASE PDED-RELATED"/>
    <property type="match status" value="1"/>
</dbReference>
<evidence type="ECO:0000259" key="1">
    <source>
        <dbReference type="PROSITE" id="PS50883"/>
    </source>
</evidence>
<dbReference type="SMART" id="SM00052">
    <property type="entry name" value="EAL"/>
    <property type="match status" value="1"/>
</dbReference>
<dbReference type="CDD" id="cd01949">
    <property type="entry name" value="GGDEF"/>
    <property type="match status" value="1"/>
</dbReference>
<accession>A0ABP8K983</accession>
<evidence type="ECO:0000313" key="3">
    <source>
        <dbReference type="EMBL" id="GAA4402399.1"/>
    </source>
</evidence>
<dbReference type="Pfam" id="PF00990">
    <property type="entry name" value="GGDEF"/>
    <property type="match status" value="1"/>
</dbReference>
<dbReference type="SUPFAM" id="SSF55073">
    <property type="entry name" value="Nucleotide cyclase"/>
    <property type="match status" value="1"/>
</dbReference>
<comment type="caution">
    <text evidence="3">The sequence shown here is derived from an EMBL/GenBank/DDBJ whole genome shotgun (WGS) entry which is preliminary data.</text>
</comment>
<keyword evidence="4" id="KW-1185">Reference proteome</keyword>
<name>A0ABP8K983_9ACTN</name>
<dbReference type="Proteomes" id="UP001500635">
    <property type="component" value="Unassembled WGS sequence"/>
</dbReference>
<dbReference type="PROSITE" id="PS50887">
    <property type="entry name" value="GGDEF"/>
    <property type="match status" value="1"/>
</dbReference>
<dbReference type="InterPro" id="IPR043128">
    <property type="entry name" value="Rev_trsase/Diguanyl_cyclase"/>
</dbReference>
<dbReference type="PROSITE" id="PS50883">
    <property type="entry name" value="EAL"/>
    <property type="match status" value="1"/>
</dbReference>
<dbReference type="Gene3D" id="3.30.70.270">
    <property type="match status" value="1"/>
</dbReference>
<dbReference type="InterPro" id="IPR035919">
    <property type="entry name" value="EAL_sf"/>
</dbReference>
<reference evidence="4" key="1">
    <citation type="journal article" date="2019" name="Int. J. Syst. Evol. Microbiol.">
        <title>The Global Catalogue of Microorganisms (GCM) 10K type strain sequencing project: providing services to taxonomists for standard genome sequencing and annotation.</title>
        <authorList>
            <consortium name="The Broad Institute Genomics Platform"/>
            <consortium name="The Broad Institute Genome Sequencing Center for Infectious Disease"/>
            <person name="Wu L."/>
            <person name="Ma J."/>
        </authorList>
    </citation>
    <scope>NUCLEOTIDE SEQUENCE [LARGE SCALE GENOMIC DNA]</scope>
    <source>
        <strain evidence="4">JCM 17688</strain>
    </source>
</reference>
<proteinExistence type="predicted"/>
<dbReference type="Gene3D" id="3.20.20.450">
    <property type="entry name" value="EAL domain"/>
    <property type="match status" value="1"/>
</dbReference>
<dbReference type="PANTHER" id="PTHR33121">
    <property type="entry name" value="CYCLIC DI-GMP PHOSPHODIESTERASE PDEF"/>
    <property type="match status" value="1"/>
</dbReference>
<evidence type="ECO:0008006" key="5">
    <source>
        <dbReference type="Google" id="ProtNLM"/>
    </source>
</evidence>
<dbReference type="EMBL" id="BAABFR010000097">
    <property type="protein sequence ID" value="GAA4402399.1"/>
    <property type="molecule type" value="Genomic_DNA"/>
</dbReference>
<dbReference type="CDD" id="cd01948">
    <property type="entry name" value="EAL"/>
    <property type="match status" value="1"/>
</dbReference>
<gene>
    <name evidence="3" type="ORF">GCM10023147_42950</name>
</gene>
<dbReference type="InterPro" id="IPR001633">
    <property type="entry name" value="EAL_dom"/>
</dbReference>
<dbReference type="InterPro" id="IPR050706">
    <property type="entry name" value="Cyclic-di-GMP_PDE-like"/>
</dbReference>
<dbReference type="SMART" id="SM00267">
    <property type="entry name" value="GGDEF"/>
    <property type="match status" value="1"/>
</dbReference>
<dbReference type="InterPro" id="IPR000160">
    <property type="entry name" value="GGDEF_dom"/>
</dbReference>
<dbReference type="SUPFAM" id="SSF141868">
    <property type="entry name" value="EAL domain-like"/>
    <property type="match status" value="1"/>
</dbReference>
<dbReference type="InterPro" id="IPR029787">
    <property type="entry name" value="Nucleotide_cyclase"/>
</dbReference>
<organism evidence="3 4">
    <name type="scientific">Tsukamurella soli</name>
    <dbReference type="NCBI Taxonomy" id="644556"/>
    <lineage>
        <taxon>Bacteria</taxon>
        <taxon>Bacillati</taxon>
        <taxon>Actinomycetota</taxon>
        <taxon>Actinomycetes</taxon>
        <taxon>Mycobacteriales</taxon>
        <taxon>Tsukamurellaceae</taxon>
        <taxon>Tsukamurella</taxon>
    </lineage>
</organism>
<feature type="domain" description="GGDEF" evidence="2">
    <location>
        <begin position="181"/>
        <end position="313"/>
    </location>
</feature>
<evidence type="ECO:0000259" key="2">
    <source>
        <dbReference type="PROSITE" id="PS50887"/>
    </source>
</evidence>
<dbReference type="Pfam" id="PF00563">
    <property type="entry name" value="EAL"/>
    <property type="match status" value="1"/>
</dbReference>
<protein>
    <recommendedName>
        <fullName evidence="5">Diguanylate cyclase (GGDEF) domain-containing protein</fullName>
    </recommendedName>
</protein>
<dbReference type="NCBIfam" id="TIGR00254">
    <property type="entry name" value="GGDEF"/>
    <property type="match status" value="1"/>
</dbReference>
<feature type="domain" description="EAL" evidence="1">
    <location>
        <begin position="329"/>
        <end position="588"/>
    </location>
</feature>